<gene>
    <name evidence="1" type="ORF">CTEN210_16289</name>
</gene>
<dbReference type="AlphaFoldDB" id="A0AAD3D8K5"/>
<proteinExistence type="predicted"/>
<dbReference type="EMBL" id="BLLK01000069">
    <property type="protein sequence ID" value="GFH59813.1"/>
    <property type="molecule type" value="Genomic_DNA"/>
</dbReference>
<evidence type="ECO:0000313" key="2">
    <source>
        <dbReference type="Proteomes" id="UP001054902"/>
    </source>
</evidence>
<keyword evidence="2" id="KW-1185">Reference proteome</keyword>
<accession>A0AAD3D8K5</accession>
<dbReference type="Proteomes" id="UP001054902">
    <property type="component" value="Unassembled WGS sequence"/>
</dbReference>
<name>A0AAD3D8K5_9STRA</name>
<sequence>MVKNIVFVPCKTYSKSSLGINNQSKDAQKLHDKLVKDTAGYQIELVFTSLDAAMMSALSLGQIRKDKLETGRHTSFIIHPNLSVSRKPIDTKYLQQLTEFGSFANSCLNAMDCSRCQSSYNYIPYNLYHGAIALRMIHDELSTRDENTIAIFCSKSLVKRLFPKKKVRYLKPIYYKTECRKLSIPKPQSNRTILKSKQKSRKKWLCRSGSSRNREFHYSSNLDDDTKGDLFECVGEICRCLYDCLLFDCDFRLDCDFGLG</sequence>
<organism evidence="1 2">
    <name type="scientific">Chaetoceros tenuissimus</name>
    <dbReference type="NCBI Taxonomy" id="426638"/>
    <lineage>
        <taxon>Eukaryota</taxon>
        <taxon>Sar</taxon>
        <taxon>Stramenopiles</taxon>
        <taxon>Ochrophyta</taxon>
        <taxon>Bacillariophyta</taxon>
        <taxon>Coscinodiscophyceae</taxon>
        <taxon>Chaetocerotophycidae</taxon>
        <taxon>Chaetocerotales</taxon>
        <taxon>Chaetocerotaceae</taxon>
        <taxon>Chaetoceros</taxon>
    </lineage>
</organism>
<reference evidence="1 2" key="1">
    <citation type="journal article" date="2021" name="Sci. Rep.">
        <title>The genome of the diatom Chaetoceros tenuissimus carries an ancient integrated fragment of an extant virus.</title>
        <authorList>
            <person name="Hongo Y."/>
            <person name="Kimura K."/>
            <person name="Takaki Y."/>
            <person name="Yoshida Y."/>
            <person name="Baba S."/>
            <person name="Kobayashi G."/>
            <person name="Nagasaki K."/>
            <person name="Hano T."/>
            <person name="Tomaru Y."/>
        </authorList>
    </citation>
    <scope>NUCLEOTIDE SEQUENCE [LARGE SCALE GENOMIC DNA]</scope>
    <source>
        <strain evidence="1 2">NIES-3715</strain>
    </source>
</reference>
<comment type="caution">
    <text evidence="1">The sequence shown here is derived from an EMBL/GenBank/DDBJ whole genome shotgun (WGS) entry which is preliminary data.</text>
</comment>
<protein>
    <submittedName>
        <fullName evidence="1">Uncharacterized protein</fullName>
    </submittedName>
</protein>
<evidence type="ECO:0000313" key="1">
    <source>
        <dbReference type="EMBL" id="GFH59813.1"/>
    </source>
</evidence>